<dbReference type="SMART" id="SM00494">
    <property type="entry name" value="ChtBD2"/>
    <property type="match status" value="12"/>
</dbReference>
<dbReference type="InterPro" id="IPR002557">
    <property type="entry name" value="Chitin-bd_dom"/>
</dbReference>
<keyword evidence="5" id="KW-0325">Glycoprotein</keyword>
<name>A0A2H1V8J7_SPOFR</name>
<feature type="domain" description="Chitin-binding type-2" evidence="7">
    <location>
        <begin position="1090"/>
        <end position="1146"/>
    </location>
</feature>
<dbReference type="InterPro" id="IPR036508">
    <property type="entry name" value="Chitin-bd_dom_sf"/>
</dbReference>
<feature type="domain" description="Chitin-binding type-2" evidence="7">
    <location>
        <begin position="757"/>
        <end position="812"/>
    </location>
</feature>
<dbReference type="InterPro" id="IPR051940">
    <property type="entry name" value="Chitin_bind-dev_reg"/>
</dbReference>
<dbReference type="PROSITE" id="PS50940">
    <property type="entry name" value="CHIT_BIND_II"/>
    <property type="match status" value="12"/>
</dbReference>
<accession>A0A2H1V8J7</accession>
<reference evidence="8" key="1">
    <citation type="submission" date="2016-07" db="EMBL/GenBank/DDBJ databases">
        <authorList>
            <person name="Bretaudeau A."/>
        </authorList>
    </citation>
    <scope>NUCLEOTIDE SEQUENCE</scope>
    <source>
        <strain evidence="8">Rice</strain>
        <tissue evidence="8">Whole body</tissue>
    </source>
</reference>
<feature type="chain" id="PRO_5013668739" evidence="6">
    <location>
        <begin position="19"/>
        <end position="1149"/>
    </location>
</feature>
<evidence type="ECO:0000256" key="2">
    <source>
        <dbReference type="ARBA" id="ARBA00022729"/>
    </source>
</evidence>
<evidence type="ECO:0000256" key="4">
    <source>
        <dbReference type="ARBA" id="ARBA00023157"/>
    </source>
</evidence>
<feature type="domain" description="Chitin-binding type-2" evidence="7">
    <location>
        <begin position="361"/>
        <end position="418"/>
    </location>
</feature>
<sequence length="1149" mass="129114">MKDIIPLLLVCSTTVVLANVGGIYNNGCPKDTSINKLLPHENCNQYYQCFHGALITRYCPSGLHFNIKRERCDWRGNLKCKSKKTRNDESKLPDSSEELDSSNPNHAGLICSSPDSNGVLVAHENCNEFYKCSYGKPVGLKCAPDLLYNPSNEKCELFQNVDCNDRIVPIKEKYVTSRSKPKITTSATEICANSPDGVLIVHTFCNKFYKCTGGKAIAMSCPSHLMYNTVIQHCDWPRNVDCTDRMLNENDDSNSKSEEIDDNEIPASDEENAVGVCANDNSEGVVVAHEKCSHYYKCKRHTPVDFNCPDRLYFNANKKICDWPENVDCGERITYENDNDGEGYTPRAEFGQHQSEPVSVRAVCSAEGSDDTLIAHEYCNQFYKCRDGQPITLTCPGNLYYNPSKEFCDWSSFVDCGDRIVPYSQNDHMGFANSPVDNALKNNDPSDPTDAPAICAAENSDGILVAHENCNQFYKCYEGKPTALFCQLNLFYNPKKGFCDWQHNVNCGNRAIPGENSLSDDENNFSELCAGFNEGKILPHENCSQFYKCMNGQLFPMDCPPGLYFNSMLKVCDWPMNVDCGERLTESQARNTHGIIRRAHGVVHSNSLHDLGIEPETHCPAIALATTRSTGQLVMTVIHVPRTRRTSVFRCFHGCIDCRSWPTGVAAVWKVVADLQSAKRHRFMVDIPPTRTKHFVSSFLVRTAKEWNSLLKSLFLDGYNLGVFKARANRLLMSRRITLLLISTAALAHANPARYFGNGCPKDSSQLLPHQDCGRFYICFGETKIVRECPSGLHFNAELELCDLPQNVKCNMNKLKRHLKFKVEEILQRKNENPSALCASKNSEGILIPHEKCNQFYKCSAGRPVEFSCPTNLLFNEINQMCDWPEKVDCDNRLMADDTGSENHNDKNDDSVVVGGDKHDPSQAPVICASENSDGVLVAHEECNRFYKCFDGHPVPLNCPNKLLYNPELEYCDWPWNVNCGQREIFEDNDVVDNNGDNNQVGSGNVGNNADPSEAPKICAEENSDGILVAHENCDQFYKCLGGKPLALNCPDNLFYNPEQGYCDWQYNVKCNNKVIPEENNDSIGNNFANQVCSGRNDDIMLPHENCNQFYKCVHNHKQPMYCPPGLHFNTILNVCDWPFNVDCGQRNK</sequence>
<feature type="signal peptide" evidence="6">
    <location>
        <begin position="1"/>
        <end position="18"/>
    </location>
</feature>
<evidence type="ECO:0000313" key="8">
    <source>
        <dbReference type="EMBL" id="SOQ37170.1"/>
    </source>
</evidence>
<dbReference type="Gene3D" id="2.170.140.10">
    <property type="entry name" value="Chitin binding domain"/>
    <property type="match status" value="12"/>
</dbReference>
<evidence type="ECO:0000256" key="6">
    <source>
        <dbReference type="SAM" id="SignalP"/>
    </source>
</evidence>
<dbReference type="EMBL" id="ODYU01001235">
    <property type="protein sequence ID" value="SOQ37170.1"/>
    <property type="molecule type" value="Genomic_DNA"/>
</dbReference>
<feature type="domain" description="Chitin-binding type-2" evidence="7">
    <location>
        <begin position="452"/>
        <end position="509"/>
    </location>
</feature>
<feature type="domain" description="Chitin-binding type-2" evidence="7">
    <location>
        <begin position="925"/>
        <end position="982"/>
    </location>
</feature>
<feature type="domain" description="Chitin-binding type-2" evidence="7">
    <location>
        <begin position="274"/>
        <end position="331"/>
    </location>
</feature>
<dbReference type="SUPFAM" id="SSF57625">
    <property type="entry name" value="Invertebrate chitin-binding proteins"/>
    <property type="match status" value="12"/>
</dbReference>
<protein>
    <submittedName>
        <fullName evidence="8">SFRICE_032687</fullName>
    </submittedName>
</protein>
<dbReference type="AlphaFoldDB" id="A0A2H1V8J7"/>
<feature type="domain" description="Chitin-binding type-2" evidence="7">
    <location>
        <begin position="108"/>
        <end position="165"/>
    </location>
</feature>
<evidence type="ECO:0000256" key="5">
    <source>
        <dbReference type="ARBA" id="ARBA00023180"/>
    </source>
</evidence>
<dbReference type="GO" id="GO:0005576">
    <property type="term" value="C:extracellular region"/>
    <property type="evidence" value="ECO:0007669"/>
    <property type="project" value="InterPro"/>
</dbReference>
<keyword evidence="4" id="KW-1015">Disulfide bond</keyword>
<organism evidence="8">
    <name type="scientific">Spodoptera frugiperda</name>
    <name type="common">Fall armyworm</name>
    <dbReference type="NCBI Taxonomy" id="7108"/>
    <lineage>
        <taxon>Eukaryota</taxon>
        <taxon>Metazoa</taxon>
        <taxon>Ecdysozoa</taxon>
        <taxon>Arthropoda</taxon>
        <taxon>Hexapoda</taxon>
        <taxon>Insecta</taxon>
        <taxon>Pterygota</taxon>
        <taxon>Neoptera</taxon>
        <taxon>Endopterygota</taxon>
        <taxon>Lepidoptera</taxon>
        <taxon>Glossata</taxon>
        <taxon>Ditrysia</taxon>
        <taxon>Noctuoidea</taxon>
        <taxon>Noctuidae</taxon>
        <taxon>Amphipyrinae</taxon>
        <taxon>Spodoptera</taxon>
    </lineage>
</organism>
<dbReference type="PANTHER" id="PTHR23301:SF0">
    <property type="entry name" value="CHITIN-BINDING TYPE-2 DOMAIN-CONTAINING PROTEIN-RELATED"/>
    <property type="match status" value="1"/>
</dbReference>
<feature type="domain" description="Chitin-binding type-2" evidence="7">
    <location>
        <begin position="835"/>
        <end position="892"/>
    </location>
</feature>
<feature type="domain" description="Chitin-binding type-2" evidence="7">
    <location>
        <begin position="526"/>
        <end position="582"/>
    </location>
</feature>
<keyword evidence="3" id="KW-0677">Repeat</keyword>
<gene>
    <name evidence="8" type="ORF">SFRICE_032687</name>
</gene>
<evidence type="ECO:0000256" key="3">
    <source>
        <dbReference type="ARBA" id="ARBA00022737"/>
    </source>
</evidence>
<feature type="domain" description="Chitin-binding type-2" evidence="7">
    <location>
        <begin position="25"/>
        <end position="82"/>
    </location>
</feature>
<evidence type="ECO:0000259" key="7">
    <source>
        <dbReference type="PROSITE" id="PS50940"/>
    </source>
</evidence>
<dbReference type="PANTHER" id="PTHR23301">
    <property type="entry name" value="CHITIN BINDING PERITROPHIN-A"/>
    <property type="match status" value="1"/>
</dbReference>
<keyword evidence="1" id="KW-0147">Chitin-binding</keyword>
<evidence type="ECO:0000256" key="1">
    <source>
        <dbReference type="ARBA" id="ARBA00022669"/>
    </source>
</evidence>
<dbReference type="Pfam" id="PF01607">
    <property type="entry name" value="CBM_14"/>
    <property type="match status" value="12"/>
</dbReference>
<keyword evidence="2 6" id="KW-0732">Signal</keyword>
<feature type="domain" description="Chitin-binding type-2" evidence="7">
    <location>
        <begin position="188"/>
        <end position="244"/>
    </location>
</feature>
<feature type="domain" description="Chitin-binding type-2" evidence="7">
    <location>
        <begin position="1016"/>
        <end position="1073"/>
    </location>
</feature>
<proteinExistence type="predicted"/>
<dbReference type="GO" id="GO:0008061">
    <property type="term" value="F:chitin binding"/>
    <property type="evidence" value="ECO:0007669"/>
    <property type="project" value="UniProtKB-KW"/>
</dbReference>